<organism evidence="2 3">
    <name type="scientific">Mucilaginibacter polytrichastri</name>
    <dbReference type="NCBI Taxonomy" id="1302689"/>
    <lineage>
        <taxon>Bacteria</taxon>
        <taxon>Pseudomonadati</taxon>
        <taxon>Bacteroidota</taxon>
        <taxon>Sphingobacteriia</taxon>
        <taxon>Sphingobacteriales</taxon>
        <taxon>Sphingobacteriaceae</taxon>
        <taxon>Mucilaginibacter</taxon>
    </lineage>
</organism>
<dbReference type="AlphaFoldDB" id="A0A1Q5ZWH2"/>
<feature type="chain" id="PRO_5010294048" description="EthD domain-containing protein" evidence="1">
    <location>
        <begin position="23"/>
        <end position="144"/>
    </location>
</feature>
<protein>
    <recommendedName>
        <fullName evidence="4">EthD domain-containing protein</fullName>
    </recommendedName>
</protein>
<evidence type="ECO:0000313" key="2">
    <source>
        <dbReference type="EMBL" id="OKS86090.1"/>
    </source>
</evidence>
<gene>
    <name evidence="2" type="ORF">RG47T_1539</name>
</gene>
<name>A0A1Q5ZWH2_9SPHI</name>
<dbReference type="RefSeq" id="WP_074488827.1">
    <property type="nucleotide sequence ID" value="NZ_FPAM01000002.1"/>
</dbReference>
<evidence type="ECO:0008006" key="4">
    <source>
        <dbReference type="Google" id="ProtNLM"/>
    </source>
</evidence>
<comment type="caution">
    <text evidence="2">The sequence shown here is derived from an EMBL/GenBank/DDBJ whole genome shotgun (WGS) entry which is preliminary data.</text>
</comment>
<keyword evidence="3" id="KW-1185">Reference proteome</keyword>
<evidence type="ECO:0000256" key="1">
    <source>
        <dbReference type="SAM" id="SignalP"/>
    </source>
</evidence>
<keyword evidence="1" id="KW-0732">Signal</keyword>
<dbReference type="STRING" id="1302689.RG47T_1539"/>
<evidence type="ECO:0000313" key="3">
    <source>
        <dbReference type="Proteomes" id="UP000186720"/>
    </source>
</evidence>
<feature type="signal peptide" evidence="1">
    <location>
        <begin position="1"/>
        <end position="22"/>
    </location>
</feature>
<proteinExistence type="predicted"/>
<accession>A0A1Q5ZWH2</accession>
<reference evidence="2 3" key="1">
    <citation type="submission" date="2016-11" db="EMBL/GenBank/DDBJ databases">
        <title>Whole Genome Sequencing of Mucilaginibacter polytrichastri RG4-7(T) isolated from the moss sample.</title>
        <authorList>
            <person name="Li Y."/>
        </authorList>
    </citation>
    <scope>NUCLEOTIDE SEQUENCE [LARGE SCALE GENOMIC DNA]</scope>
    <source>
        <strain evidence="2 3">RG4-7</strain>
    </source>
</reference>
<dbReference type="EMBL" id="MPPL01000001">
    <property type="protein sequence ID" value="OKS86090.1"/>
    <property type="molecule type" value="Genomic_DNA"/>
</dbReference>
<dbReference type="Proteomes" id="UP000186720">
    <property type="component" value="Unassembled WGS sequence"/>
</dbReference>
<sequence>MKKVKIVILVIIASITSFSAIAQTVPAPGFTIENYYKVKWGHADEFIALWKKNHYPLLKKLLEKGDVLSIKAETPIIHSSEDSRWDFKIILVFKNEHLAFDYSIVDPYKKQLFPDQDAYQKAEQYRFELLLAHWDVPVEAVTLN</sequence>